<reference evidence="3 4" key="1">
    <citation type="submission" date="2024-09" db="EMBL/GenBank/DDBJ databases">
        <title>Chromosome-scale assembly of Riccia sorocarpa.</title>
        <authorList>
            <person name="Paukszto L."/>
        </authorList>
    </citation>
    <scope>NUCLEOTIDE SEQUENCE [LARGE SCALE GENOMIC DNA]</scope>
    <source>
        <strain evidence="3">LP-2024</strain>
        <tissue evidence="3">Aerial parts of the thallus</tissue>
    </source>
</reference>
<keyword evidence="4" id="KW-1185">Reference proteome</keyword>
<dbReference type="PANTHER" id="PTHR31618:SF23">
    <property type="entry name" value="MECHANOSENSITIVE ION CHANNEL PROTEIN"/>
    <property type="match status" value="1"/>
</dbReference>
<dbReference type="InterPro" id="IPR016688">
    <property type="entry name" value="MscS-like_plants/fungi"/>
</dbReference>
<accession>A0ABD3GUF3</accession>
<comment type="subcellular location">
    <subcellularLocation>
        <location evidence="1">Membrane</location>
        <topology evidence="1">Multi-pass membrane protein</topology>
    </subcellularLocation>
</comment>
<comment type="caution">
    <text evidence="3">The sequence shown here is derived from an EMBL/GenBank/DDBJ whole genome shotgun (WGS) entry which is preliminary data.</text>
</comment>
<evidence type="ECO:0000256" key="2">
    <source>
        <dbReference type="ARBA" id="ARBA00008017"/>
    </source>
</evidence>
<gene>
    <name evidence="3" type="ORF">R1sor_000208</name>
</gene>
<sequence length="167" mass="19590">MLATKAISNYYRSPDQWDSIEFQIHASTPVEQLGLLKERMTKYIESLPQFWYPVFRIVCKDIEDSTRMKMALWVQHHLNFQESGERWQRRSNMLLHMKAQLEDLGIGFHLPRQEITVTGIPVLDVPMNRPSHATPSVGQCVYIQQVGLRFPKSFLIFKFCKDCNMTI</sequence>
<comment type="similarity">
    <text evidence="2">Belongs to the MscS (TC 1.A.23) family.</text>
</comment>
<dbReference type="PANTHER" id="PTHR31618">
    <property type="entry name" value="MECHANOSENSITIVE ION CHANNEL PROTEIN 5"/>
    <property type="match status" value="1"/>
</dbReference>
<dbReference type="AlphaFoldDB" id="A0ABD3GUF3"/>
<evidence type="ECO:0000256" key="1">
    <source>
        <dbReference type="ARBA" id="ARBA00004141"/>
    </source>
</evidence>
<proteinExistence type="inferred from homology"/>
<evidence type="ECO:0000313" key="3">
    <source>
        <dbReference type="EMBL" id="KAL3682186.1"/>
    </source>
</evidence>
<protein>
    <recommendedName>
        <fullName evidence="5">Maturase K</fullName>
    </recommendedName>
</protein>
<evidence type="ECO:0008006" key="5">
    <source>
        <dbReference type="Google" id="ProtNLM"/>
    </source>
</evidence>
<evidence type="ECO:0000313" key="4">
    <source>
        <dbReference type="Proteomes" id="UP001633002"/>
    </source>
</evidence>
<organism evidence="3 4">
    <name type="scientific">Riccia sorocarpa</name>
    <dbReference type="NCBI Taxonomy" id="122646"/>
    <lineage>
        <taxon>Eukaryota</taxon>
        <taxon>Viridiplantae</taxon>
        <taxon>Streptophyta</taxon>
        <taxon>Embryophyta</taxon>
        <taxon>Marchantiophyta</taxon>
        <taxon>Marchantiopsida</taxon>
        <taxon>Marchantiidae</taxon>
        <taxon>Marchantiales</taxon>
        <taxon>Ricciaceae</taxon>
        <taxon>Riccia</taxon>
    </lineage>
</organism>
<dbReference type="EMBL" id="JBJQOH010000006">
    <property type="protein sequence ID" value="KAL3682186.1"/>
    <property type="molecule type" value="Genomic_DNA"/>
</dbReference>
<dbReference type="GO" id="GO:0016020">
    <property type="term" value="C:membrane"/>
    <property type="evidence" value="ECO:0007669"/>
    <property type="project" value="UniProtKB-SubCell"/>
</dbReference>
<dbReference type="Proteomes" id="UP001633002">
    <property type="component" value="Unassembled WGS sequence"/>
</dbReference>
<name>A0ABD3GUF3_9MARC</name>